<protein>
    <submittedName>
        <fullName evidence="1">Uncharacterized protein</fullName>
    </submittedName>
</protein>
<dbReference type="AlphaFoldDB" id="A0A7W7J0Q0"/>
<comment type="caution">
    <text evidence="1">The sequence shown here is derived from an EMBL/GenBank/DDBJ whole genome shotgun (WGS) entry which is preliminary data.</text>
</comment>
<evidence type="ECO:0000313" key="1">
    <source>
        <dbReference type="EMBL" id="MBB4803637.1"/>
    </source>
</evidence>
<evidence type="ECO:0000313" key="2">
    <source>
        <dbReference type="Proteomes" id="UP000561681"/>
    </source>
</evidence>
<reference evidence="1 2" key="1">
    <citation type="submission" date="2020-08" db="EMBL/GenBank/DDBJ databases">
        <title>Functional genomics of gut bacteria from endangered species of beetles.</title>
        <authorList>
            <person name="Carlos-Shanley C."/>
        </authorList>
    </citation>
    <scope>NUCLEOTIDE SEQUENCE [LARGE SCALE GENOMIC DNA]</scope>
    <source>
        <strain evidence="1 2">S00142</strain>
    </source>
</reference>
<organism evidence="1 2">
    <name type="scientific">Flavobacterium nitrogenifigens</name>
    <dbReference type="NCBI Taxonomy" id="1617283"/>
    <lineage>
        <taxon>Bacteria</taxon>
        <taxon>Pseudomonadati</taxon>
        <taxon>Bacteroidota</taxon>
        <taxon>Flavobacteriia</taxon>
        <taxon>Flavobacteriales</taxon>
        <taxon>Flavobacteriaceae</taxon>
        <taxon>Flavobacterium</taxon>
    </lineage>
</organism>
<keyword evidence="2" id="KW-1185">Reference proteome</keyword>
<proteinExistence type="predicted"/>
<dbReference type="Proteomes" id="UP000561681">
    <property type="component" value="Unassembled WGS sequence"/>
</dbReference>
<accession>A0A7W7J0Q0</accession>
<sequence>MTQIKLSELNSFDIEIVFDQPIIEFRNYDYTWVKCDEDRIANEFSPKIIKLKNGQYVQANINDGIWEINKKNTHILSWRFNPEFAEPIANYIDFNNKKEISTAKKRFDFPEKPALLFPVQNGIEFSRSKYPFSAIACFTDHCDFDTAENLVLQRKFFEENNVKVTKGFFLNHFSKRADNASFQNDKEELLEWRNDGHELCYHSLSQSIKNEKESFEDFENFVPPLNDLKVWIDHGFQPYNFSLLSNNVLSEEEFGEILNAKNINILWNYIDSGTSTNGIINQLNTKHFTLASFLKGNKNLGLTKKIQLMIKNIIFHYYNDENMILKYKNTAGNFKKIIFQKKIKFLLPFIKNSLSLGKSIFKVILFWEKVKNKPYKLSKYSPIVFKNIIGNKEFYVFQTLEMLDFKRSLSKHNINTLIDEKGVFIAHTYFSVPMKYHQGRLFADSKTIDLEVSENFNYLGNKIKNREIWNPTLTELIEYWKGFDKIIFDIDLDGNIFEKNNILLEIRKAI</sequence>
<gene>
    <name evidence="1" type="ORF">HNP37_003712</name>
</gene>
<name>A0A7W7J0Q0_9FLAO</name>
<dbReference type="EMBL" id="JACHLD010000006">
    <property type="protein sequence ID" value="MBB4803637.1"/>
    <property type="molecule type" value="Genomic_DNA"/>
</dbReference>
<dbReference type="RefSeq" id="WP_184165377.1">
    <property type="nucleotide sequence ID" value="NZ_JACHLD010000006.1"/>
</dbReference>